<reference evidence="1" key="1">
    <citation type="submission" date="2019-08" db="EMBL/GenBank/DDBJ databases">
        <authorList>
            <person name="Kucharzyk K."/>
            <person name="Murdoch R.W."/>
            <person name="Higgins S."/>
            <person name="Loffler F."/>
        </authorList>
    </citation>
    <scope>NUCLEOTIDE SEQUENCE</scope>
</reference>
<gene>
    <name evidence="1" type="ORF">SDC9_07432</name>
</gene>
<organism evidence="1">
    <name type="scientific">bioreactor metagenome</name>
    <dbReference type="NCBI Taxonomy" id="1076179"/>
    <lineage>
        <taxon>unclassified sequences</taxon>
        <taxon>metagenomes</taxon>
        <taxon>ecological metagenomes</taxon>
    </lineage>
</organism>
<evidence type="ECO:0000313" key="1">
    <source>
        <dbReference type="EMBL" id="MPL61843.1"/>
    </source>
</evidence>
<dbReference type="EMBL" id="VSSQ01000016">
    <property type="protein sequence ID" value="MPL61843.1"/>
    <property type="molecule type" value="Genomic_DNA"/>
</dbReference>
<protein>
    <submittedName>
        <fullName evidence="1">Uncharacterized protein</fullName>
    </submittedName>
</protein>
<accession>A0A644T4J4</accession>
<proteinExistence type="predicted"/>
<dbReference type="AlphaFoldDB" id="A0A644T4J4"/>
<name>A0A644T4J4_9ZZZZ</name>
<comment type="caution">
    <text evidence="1">The sequence shown here is derived from an EMBL/GenBank/DDBJ whole genome shotgun (WGS) entry which is preliminary data.</text>
</comment>
<sequence length="62" mass="7549">MKDCSQCLFWKGFEYCEEEQDTIGFCIKKWEKMNACESCLDDFINIHNFEKKIMNEHKNNLF</sequence>